<name>A0A1M6VGH9_XYLRU</name>
<keyword evidence="2" id="KW-1133">Transmembrane helix</keyword>
<dbReference type="OrthoDB" id="1523762at2"/>
<feature type="compositionally biased region" description="Polar residues" evidence="1">
    <location>
        <begin position="639"/>
        <end position="648"/>
    </location>
</feature>
<evidence type="ECO:0000256" key="1">
    <source>
        <dbReference type="SAM" id="MobiDB-lite"/>
    </source>
</evidence>
<feature type="transmembrane region" description="Helical" evidence="2">
    <location>
        <begin position="420"/>
        <end position="439"/>
    </location>
</feature>
<evidence type="ECO:0000313" key="4">
    <source>
        <dbReference type="Proteomes" id="UP000184130"/>
    </source>
</evidence>
<evidence type="ECO:0000256" key="2">
    <source>
        <dbReference type="SAM" id="Phobius"/>
    </source>
</evidence>
<protein>
    <submittedName>
        <fullName evidence="3">Uncharacterized protein</fullName>
    </submittedName>
</protein>
<organism evidence="3 4">
    <name type="scientific">Xylanibacter ruminicola</name>
    <name type="common">Prevotella ruminicola</name>
    <dbReference type="NCBI Taxonomy" id="839"/>
    <lineage>
        <taxon>Bacteria</taxon>
        <taxon>Pseudomonadati</taxon>
        <taxon>Bacteroidota</taxon>
        <taxon>Bacteroidia</taxon>
        <taxon>Bacteroidales</taxon>
        <taxon>Prevotellaceae</taxon>
        <taxon>Xylanibacter</taxon>
    </lineage>
</organism>
<dbReference type="EMBL" id="FRBD01000012">
    <property type="protein sequence ID" value="SHK80647.1"/>
    <property type="molecule type" value="Genomic_DNA"/>
</dbReference>
<accession>A0A1M6VGH9</accession>
<dbReference type="Proteomes" id="UP000184130">
    <property type="component" value="Unassembled WGS sequence"/>
</dbReference>
<evidence type="ECO:0000313" key="3">
    <source>
        <dbReference type="EMBL" id="SHK80647.1"/>
    </source>
</evidence>
<gene>
    <name evidence="3" type="ORF">SAMN05216463_112114</name>
</gene>
<proteinExistence type="predicted"/>
<reference evidence="3 4" key="1">
    <citation type="submission" date="2016-11" db="EMBL/GenBank/DDBJ databases">
        <authorList>
            <person name="Jaros S."/>
            <person name="Januszkiewicz K."/>
            <person name="Wedrychowicz H."/>
        </authorList>
    </citation>
    <scope>NUCLEOTIDE SEQUENCE [LARGE SCALE GENOMIC DNA]</scope>
    <source>
        <strain evidence="3 4">KHT3</strain>
    </source>
</reference>
<sequence>MNKLGFAIKFAHEGVYMPIVCNSGQWTNKVVDIRDFLKLFTGLAYNEQGHQVSTGNSATFISFDEGGCFLVLFKAISGRFGDFLSGWIYIPNTIEATGEDIINTYNYVRNILSQSNLTEYKDDIESFFSKEYPAKEITAIYTPSKGHLFGIRYLGHYSLKEIVGDHRYQPYYSNYKATFLLEKVGEVEVAKDSANIFHDLTDKDIVKTAILIPPTSLSLQKLGRGTELLTQDGAGFTSPLLVNVGTTVPFLLTRDGFENIRIDVSVVSEKQDVDLTNVEIVWKKKITPSMFNIVNYNGDNIKSAQIIVNGVDITYQEALFSEIDCELATVEVIAPNYESNEKKCSLLTDNIKISLRRKIETSRMKIVLANGELADMTLECSGFSDKSNSPLAGYEYSNNYGIGDKKILSISSRYVWKQRLWGFFASLGIILLFIALAAFDTWSDTHHFKFGLPPWEKNRPVQQSTLVFSEDNNDSTQNQTATEVETELESTELFSLDSAINYLDKQTIWTKSELNKYPDLQGLFDDMNTFNLSRLLNDWHMKLETSKNFQKVYESANKCFIHHWNPKQGAHYPTYNKPNDEQIVISNYINWLGQDQTPELSSEGGFHPNVNTHGQKNANKAGSSTTKPQAPSVKPVNSKGETTKNGGL</sequence>
<feature type="region of interest" description="Disordered" evidence="1">
    <location>
        <begin position="599"/>
        <end position="648"/>
    </location>
</feature>
<feature type="compositionally biased region" description="Polar residues" evidence="1">
    <location>
        <begin position="609"/>
        <end position="629"/>
    </location>
</feature>
<dbReference type="RefSeq" id="WP_073208689.1">
    <property type="nucleotide sequence ID" value="NZ_FRBD01000012.1"/>
</dbReference>
<keyword evidence="2" id="KW-0472">Membrane</keyword>
<keyword evidence="2" id="KW-0812">Transmembrane</keyword>
<dbReference type="AlphaFoldDB" id="A0A1M6VGH9"/>